<sequence length="399" mass="39355">MRTEDVGSAGLAARRLVIAALACGGFGIGVSEFLVMGLLPQISADLLPALSRADPDAAHAATGGLASAYALGVVVGIITTPILVRRLSERWALIVCAGSMLLGTIATAFAPTLAIAIVLRFLSALTHASYIGVAAMLIAHLLVSGKYGRGSAIVHGGLTGANLLGVPVLTALGAAGDWRVILGSTAVFFAVPLAALLAVRVPATAVATLEHTSGGIRPRSLLTLIAAAVLATAGGFAIITYVAPVIAVARGGDDWVTGGWAMLAFGVGMNLGNFGSGWIADRRPGAAFAGSAVAGALGAALLLVPGIGGAGAVAAILLVGICLGGGSPPGQVLYMRELLRYPRLASALPSGAGNLGSFVGALAGGAILAGGGVGWIPIGALALVGLGLLSFAAYRVARR</sequence>
<dbReference type="EMBL" id="CP095043">
    <property type="protein sequence ID" value="UOQ59271.1"/>
    <property type="molecule type" value="Genomic_DNA"/>
</dbReference>
<dbReference type="Proteomes" id="UP000831775">
    <property type="component" value="Chromosome"/>
</dbReference>
<dbReference type="SUPFAM" id="SSF103473">
    <property type="entry name" value="MFS general substrate transporter"/>
    <property type="match status" value="1"/>
</dbReference>
<feature type="transmembrane region" description="Helical" evidence="6">
    <location>
        <begin position="59"/>
        <end position="84"/>
    </location>
</feature>
<evidence type="ECO:0000256" key="5">
    <source>
        <dbReference type="ARBA" id="ARBA00023136"/>
    </source>
</evidence>
<proteinExistence type="predicted"/>
<feature type="transmembrane region" description="Helical" evidence="6">
    <location>
        <begin position="347"/>
        <end position="369"/>
    </location>
</feature>
<dbReference type="PROSITE" id="PS50850">
    <property type="entry name" value="MFS"/>
    <property type="match status" value="1"/>
</dbReference>
<feature type="transmembrane region" description="Helical" evidence="6">
    <location>
        <begin position="286"/>
        <end position="307"/>
    </location>
</feature>
<comment type="subcellular location">
    <subcellularLocation>
        <location evidence="1">Cell membrane</location>
        <topology evidence="1">Multi-pass membrane protein</topology>
    </subcellularLocation>
</comment>
<keyword evidence="5 6" id="KW-0472">Membrane</keyword>
<reference evidence="8 9" key="1">
    <citation type="submission" date="2022-04" db="EMBL/GenBank/DDBJ databases">
        <title>Leucobacter sp. isolated from rhizosphere of onion.</title>
        <authorList>
            <person name="Won M."/>
            <person name="Lee C.-M."/>
            <person name="Woen H.-Y."/>
            <person name="Kwon S.-W."/>
        </authorList>
    </citation>
    <scope>NUCLEOTIDE SEQUENCE [LARGE SCALE GENOMIC DNA]</scope>
    <source>
        <strain evidence="8 9">H25R-14</strain>
    </source>
</reference>
<feature type="transmembrane region" description="Helical" evidence="6">
    <location>
        <begin position="375"/>
        <end position="397"/>
    </location>
</feature>
<dbReference type="InterPro" id="IPR036259">
    <property type="entry name" value="MFS_trans_sf"/>
</dbReference>
<feature type="transmembrane region" description="Helical" evidence="6">
    <location>
        <begin position="220"/>
        <end position="243"/>
    </location>
</feature>
<keyword evidence="9" id="KW-1185">Reference proteome</keyword>
<feature type="transmembrane region" description="Helical" evidence="6">
    <location>
        <begin position="124"/>
        <end position="143"/>
    </location>
</feature>
<dbReference type="PANTHER" id="PTHR43124">
    <property type="entry name" value="PURINE EFFLUX PUMP PBUE"/>
    <property type="match status" value="1"/>
</dbReference>
<evidence type="ECO:0000256" key="6">
    <source>
        <dbReference type="SAM" id="Phobius"/>
    </source>
</evidence>
<keyword evidence="4 6" id="KW-1133">Transmembrane helix</keyword>
<dbReference type="InterPro" id="IPR050189">
    <property type="entry name" value="MFS_Efflux_Transporters"/>
</dbReference>
<evidence type="ECO:0000313" key="9">
    <source>
        <dbReference type="Proteomes" id="UP000831775"/>
    </source>
</evidence>
<feature type="transmembrane region" description="Helical" evidence="6">
    <location>
        <begin position="255"/>
        <end position="274"/>
    </location>
</feature>
<gene>
    <name evidence="8" type="ORF">MUN76_09390</name>
</gene>
<feature type="transmembrane region" description="Helical" evidence="6">
    <location>
        <begin position="16"/>
        <end position="39"/>
    </location>
</feature>
<protein>
    <submittedName>
        <fullName evidence="8">MFS transporter</fullName>
    </submittedName>
</protein>
<dbReference type="InterPro" id="IPR011701">
    <property type="entry name" value="MFS"/>
</dbReference>
<feature type="transmembrane region" description="Helical" evidence="6">
    <location>
        <begin position="313"/>
        <end position="335"/>
    </location>
</feature>
<dbReference type="InterPro" id="IPR020846">
    <property type="entry name" value="MFS_dom"/>
</dbReference>
<feature type="transmembrane region" description="Helical" evidence="6">
    <location>
        <begin position="152"/>
        <end position="174"/>
    </location>
</feature>
<feature type="domain" description="Major facilitator superfamily (MFS) profile" evidence="7">
    <location>
        <begin position="17"/>
        <end position="397"/>
    </location>
</feature>
<dbReference type="RefSeq" id="WP_244684182.1">
    <property type="nucleotide sequence ID" value="NZ_CP095043.1"/>
</dbReference>
<keyword evidence="2" id="KW-1003">Cell membrane</keyword>
<evidence type="ECO:0000259" key="7">
    <source>
        <dbReference type="PROSITE" id="PS50850"/>
    </source>
</evidence>
<evidence type="ECO:0000256" key="3">
    <source>
        <dbReference type="ARBA" id="ARBA00022692"/>
    </source>
</evidence>
<evidence type="ECO:0000256" key="4">
    <source>
        <dbReference type="ARBA" id="ARBA00022989"/>
    </source>
</evidence>
<evidence type="ECO:0000256" key="2">
    <source>
        <dbReference type="ARBA" id="ARBA00022475"/>
    </source>
</evidence>
<name>A0ABY4FSK0_9MICO</name>
<evidence type="ECO:0000313" key="8">
    <source>
        <dbReference type="EMBL" id="UOQ59271.1"/>
    </source>
</evidence>
<feature type="transmembrane region" description="Helical" evidence="6">
    <location>
        <begin position="180"/>
        <end position="199"/>
    </location>
</feature>
<keyword evidence="3 6" id="KW-0812">Transmembrane</keyword>
<feature type="transmembrane region" description="Helical" evidence="6">
    <location>
        <begin position="91"/>
        <end position="118"/>
    </location>
</feature>
<accession>A0ABY4FSK0</accession>
<dbReference type="Gene3D" id="1.20.1250.20">
    <property type="entry name" value="MFS general substrate transporter like domains"/>
    <property type="match status" value="2"/>
</dbReference>
<dbReference type="PANTHER" id="PTHR43124:SF3">
    <property type="entry name" value="CHLORAMPHENICOL EFFLUX PUMP RV0191"/>
    <property type="match status" value="1"/>
</dbReference>
<dbReference type="Pfam" id="PF07690">
    <property type="entry name" value="MFS_1"/>
    <property type="match status" value="1"/>
</dbReference>
<organism evidence="8 9">
    <name type="scientific">Leucobacter rhizosphaerae</name>
    <dbReference type="NCBI Taxonomy" id="2932245"/>
    <lineage>
        <taxon>Bacteria</taxon>
        <taxon>Bacillati</taxon>
        <taxon>Actinomycetota</taxon>
        <taxon>Actinomycetes</taxon>
        <taxon>Micrococcales</taxon>
        <taxon>Microbacteriaceae</taxon>
        <taxon>Leucobacter</taxon>
    </lineage>
</organism>
<evidence type="ECO:0000256" key="1">
    <source>
        <dbReference type="ARBA" id="ARBA00004651"/>
    </source>
</evidence>